<reference evidence="1" key="1">
    <citation type="submission" date="2014-11" db="EMBL/GenBank/DDBJ databases">
        <authorList>
            <person name="Amaro Gonzalez C."/>
        </authorList>
    </citation>
    <scope>NUCLEOTIDE SEQUENCE</scope>
</reference>
<dbReference type="EMBL" id="GBXM01005566">
    <property type="protein sequence ID" value="JAI03012.1"/>
    <property type="molecule type" value="Transcribed_RNA"/>
</dbReference>
<accession>A0A0E9XKN9</accession>
<organism evidence="1">
    <name type="scientific">Anguilla anguilla</name>
    <name type="common">European freshwater eel</name>
    <name type="synonym">Muraena anguilla</name>
    <dbReference type="NCBI Taxonomy" id="7936"/>
    <lineage>
        <taxon>Eukaryota</taxon>
        <taxon>Metazoa</taxon>
        <taxon>Chordata</taxon>
        <taxon>Craniata</taxon>
        <taxon>Vertebrata</taxon>
        <taxon>Euteleostomi</taxon>
        <taxon>Actinopterygii</taxon>
        <taxon>Neopterygii</taxon>
        <taxon>Teleostei</taxon>
        <taxon>Anguilliformes</taxon>
        <taxon>Anguillidae</taxon>
        <taxon>Anguilla</taxon>
    </lineage>
</organism>
<sequence>MTSIRLRQLETPLNEFMRLFFECLTSSVNTEDTILYRLQWLRILLDDISTEALAELEEDYLSTWRKMREVQKDKEKQHMYMKCNQISAAYVTKWSLQQLAFSI</sequence>
<evidence type="ECO:0000313" key="1">
    <source>
        <dbReference type="EMBL" id="JAI03012.1"/>
    </source>
</evidence>
<proteinExistence type="predicted"/>
<dbReference type="AlphaFoldDB" id="A0A0E9XKN9"/>
<protein>
    <submittedName>
        <fullName evidence="1">Uncharacterized protein</fullName>
    </submittedName>
</protein>
<name>A0A0E9XKN9_ANGAN</name>
<reference evidence="1" key="2">
    <citation type="journal article" date="2015" name="Fish Shellfish Immunol.">
        <title>Early steps in the European eel (Anguilla anguilla)-Vibrio vulnificus interaction in the gills: Role of the RtxA13 toxin.</title>
        <authorList>
            <person name="Callol A."/>
            <person name="Pajuelo D."/>
            <person name="Ebbesson L."/>
            <person name="Teles M."/>
            <person name="MacKenzie S."/>
            <person name="Amaro C."/>
        </authorList>
    </citation>
    <scope>NUCLEOTIDE SEQUENCE</scope>
</reference>